<keyword evidence="6 9" id="KW-0521">NADP</keyword>
<dbReference type="Pfam" id="PF20143">
    <property type="entry name" value="NAD_kinase_C"/>
    <property type="match status" value="1"/>
</dbReference>
<evidence type="ECO:0000256" key="8">
    <source>
        <dbReference type="ARBA" id="ARBA00047925"/>
    </source>
</evidence>
<dbReference type="InterPro" id="IPR016064">
    <property type="entry name" value="NAD/diacylglycerol_kinase_sf"/>
</dbReference>
<evidence type="ECO:0000256" key="10">
    <source>
        <dbReference type="SAM" id="MobiDB-lite"/>
    </source>
</evidence>
<dbReference type="SUPFAM" id="SSF111331">
    <property type="entry name" value="NAD kinase/diacylglycerol kinase-like"/>
    <property type="match status" value="1"/>
</dbReference>
<keyword evidence="5 9" id="KW-0067">ATP-binding</keyword>
<evidence type="ECO:0000256" key="4">
    <source>
        <dbReference type="ARBA" id="ARBA00022777"/>
    </source>
</evidence>
<keyword evidence="2 9" id="KW-0808">Transferase</keyword>
<dbReference type="EMBL" id="AVPJ01000006">
    <property type="protein sequence ID" value="KGN32459.1"/>
    <property type="molecule type" value="Genomic_DNA"/>
</dbReference>
<feature type="binding site" evidence="9">
    <location>
        <begin position="149"/>
        <end position="150"/>
    </location>
    <ligand>
        <name>NAD(+)</name>
        <dbReference type="ChEBI" id="CHEBI:57540"/>
    </ligand>
</feature>
<protein>
    <recommendedName>
        <fullName evidence="9">NAD kinase</fullName>
        <ecNumber evidence="9">2.7.1.23</ecNumber>
    </recommendedName>
    <alternativeName>
        <fullName evidence="9">ATP-dependent NAD kinase</fullName>
    </alternativeName>
</protein>
<dbReference type="AlphaFoldDB" id="A0A0A0J6Q6"/>
<feature type="binding site" evidence="9">
    <location>
        <position position="160"/>
    </location>
    <ligand>
        <name>NAD(+)</name>
        <dbReference type="ChEBI" id="CHEBI:57540"/>
    </ligand>
</feature>
<evidence type="ECO:0000256" key="3">
    <source>
        <dbReference type="ARBA" id="ARBA00022741"/>
    </source>
</evidence>
<feature type="active site" description="Proton acceptor" evidence="9">
    <location>
        <position position="75"/>
    </location>
</feature>
<proteinExistence type="inferred from homology"/>
<evidence type="ECO:0000256" key="1">
    <source>
        <dbReference type="ARBA" id="ARBA00022490"/>
    </source>
</evidence>
<dbReference type="GO" id="GO:0005524">
    <property type="term" value="F:ATP binding"/>
    <property type="evidence" value="ECO:0007669"/>
    <property type="project" value="UniProtKB-KW"/>
</dbReference>
<dbReference type="HAMAP" id="MF_00361">
    <property type="entry name" value="NAD_kinase"/>
    <property type="match status" value="1"/>
</dbReference>
<comment type="catalytic activity">
    <reaction evidence="8 9">
        <text>NAD(+) + ATP = ADP + NADP(+) + H(+)</text>
        <dbReference type="Rhea" id="RHEA:18629"/>
        <dbReference type="ChEBI" id="CHEBI:15378"/>
        <dbReference type="ChEBI" id="CHEBI:30616"/>
        <dbReference type="ChEBI" id="CHEBI:57540"/>
        <dbReference type="ChEBI" id="CHEBI:58349"/>
        <dbReference type="ChEBI" id="CHEBI:456216"/>
        <dbReference type="EC" id="2.7.1.23"/>
    </reaction>
</comment>
<dbReference type="Gene3D" id="2.60.200.30">
    <property type="entry name" value="Probable inorganic polyphosphate/atp-NAD kinase, domain 2"/>
    <property type="match status" value="1"/>
</dbReference>
<evidence type="ECO:0000256" key="9">
    <source>
        <dbReference type="HAMAP-Rule" id="MF_00361"/>
    </source>
</evidence>
<dbReference type="Pfam" id="PF01513">
    <property type="entry name" value="NAD_kinase"/>
    <property type="match status" value="1"/>
</dbReference>
<evidence type="ECO:0000256" key="5">
    <source>
        <dbReference type="ARBA" id="ARBA00022840"/>
    </source>
</evidence>
<dbReference type="STRING" id="1385520.N802_16675"/>
<keyword evidence="4 9" id="KW-0418">Kinase</keyword>
<dbReference type="RefSeq" id="WP_052109717.1">
    <property type="nucleotide sequence ID" value="NZ_AVPJ01000006.1"/>
</dbReference>
<organism evidence="11 12">
    <name type="scientific">Knoellia sinensis KCTC 19936</name>
    <dbReference type="NCBI Taxonomy" id="1385520"/>
    <lineage>
        <taxon>Bacteria</taxon>
        <taxon>Bacillati</taxon>
        <taxon>Actinomycetota</taxon>
        <taxon>Actinomycetes</taxon>
        <taxon>Micrococcales</taxon>
        <taxon>Intrasporangiaceae</taxon>
        <taxon>Knoellia</taxon>
    </lineage>
</organism>
<comment type="cofactor">
    <cofactor evidence="9">
        <name>a divalent metal cation</name>
        <dbReference type="ChEBI" id="CHEBI:60240"/>
    </cofactor>
</comment>
<keyword evidence="12" id="KW-1185">Reference proteome</keyword>
<comment type="caution">
    <text evidence="9">Lacks conserved residue(s) required for the propagation of feature annotation.</text>
</comment>
<reference evidence="11 12" key="1">
    <citation type="submission" date="2013-08" db="EMBL/GenBank/DDBJ databases">
        <title>The genome sequence of Knoellia sinensis.</title>
        <authorList>
            <person name="Zhu W."/>
            <person name="Wang G."/>
        </authorList>
    </citation>
    <scope>NUCLEOTIDE SEQUENCE [LARGE SCALE GENOMIC DNA]</scope>
    <source>
        <strain evidence="11 12">KCTC 19936</strain>
    </source>
</reference>
<comment type="caution">
    <text evidence="11">The sequence shown here is derived from an EMBL/GenBank/DDBJ whole genome shotgun (WGS) entry which is preliminary data.</text>
</comment>
<dbReference type="eggNOG" id="COG0061">
    <property type="taxonomic scope" value="Bacteria"/>
</dbReference>
<evidence type="ECO:0000256" key="2">
    <source>
        <dbReference type="ARBA" id="ARBA00022679"/>
    </source>
</evidence>
<evidence type="ECO:0000256" key="7">
    <source>
        <dbReference type="ARBA" id="ARBA00023027"/>
    </source>
</evidence>
<dbReference type="GO" id="GO:0003951">
    <property type="term" value="F:NAD+ kinase activity"/>
    <property type="evidence" value="ECO:0007669"/>
    <property type="project" value="UniProtKB-UniRule"/>
</dbReference>
<comment type="similarity">
    <text evidence="9">Belongs to the NAD kinase family.</text>
</comment>
<comment type="subcellular location">
    <subcellularLocation>
        <location evidence="9">Cytoplasm</location>
    </subcellularLocation>
</comment>
<feature type="binding site" evidence="9">
    <location>
        <position position="80"/>
    </location>
    <ligand>
        <name>NAD(+)</name>
        <dbReference type="ChEBI" id="CHEBI:57540"/>
    </ligand>
</feature>
<dbReference type="GO" id="GO:0019674">
    <property type="term" value="P:NAD+ metabolic process"/>
    <property type="evidence" value="ECO:0007669"/>
    <property type="project" value="InterPro"/>
</dbReference>
<accession>A0A0A0J6Q6</accession>
<keyword evidence="7 9" id="KW-0520">NAD</keyword>
<dbReference type="GO" id="GO:0046872">
    <property type="term" value="F:metal ion binding"/>
    <property type="evidence" value="ECO:0007669"/>
    <property type="project" value="UniProtKB-UniRule"/>
</dbReference>
<evidence type="ECO:0000313" key="12">
    <source>
        <dbReference type="Proteomes" id="UP000030002"/>
    </source>
</evidence>
<dbReference type="Gene3D" id="3.40.50.10330">
    <property type="entry name" value="Probable inorganic polyphosphate/atp-NAD kinase, domain 1"/>
    <property type="match status" value="1"/>
</dbReference>
<feature type="compositionally biased region" description="Basic and acidic residues" evidence="10">
    <location>
        <begin position="313"/>
        <end position="325"/>
    </location>
</feature>
<feature type="binding site" evidence="9">
    <location>
        <position position="179"/>
    </location>
    <ligand>
        <name>NAD(+)</name>
        <dbReference type="ChEBI" id="CHEBI:57540"/>
    </ligand>
</feature>
<keyword evidence="1 9" id="KW-0963">Cytoplasm</keyword>
<dbReference type="FunFam" id="2.60.200.30:FF:000007">
    <property type="entry name" value="NAD kinase"/>
    <property type="match status" value="1"/>
</dbReference>
<dbReference type="NCBIfam" id="NF002892">
    <property type="entry name" value="PRK03372.1"/>
    <property type="match status" value="1"/>
</dbReference>
<comment type="function">
    <text evidence="9">Involved in the regulation of the intracellular balance of NAD and NADP, and is a key enzyme in the biosynthesis of NADP. Catalyzes specifically the phosphorylation on 2'-hydroxyl of the adenosine moiety of NAD to yield NADP.</text>
</comment>
<gene>
    <name evidence="11" type="primary">ppnK</name>
    <name evidence="9" type="synonym">nadK</name>
    <name evidence="11" type="ORF">N802_16675</name>
</gene>
<dbReference type="GO" id="GO:0051287">
    <property type="term" value="F:NAD binding"/>
    <property type="evidence" value="ECO:0007669"/>
    <property type="project" value="UniProtKB-ARBA"/>
</dbReference>
<dbReference type="EC" id="2.7.1.23" evidence="9"/>
<name>A0A0A0J6Q6_9MICO</name>
<feature type="binding site" evidence="9">
    <location>
        <begin position="190"/>
        <end position="195"/>
    </location>
    <ligand>
        <name>NAD(+)</name>
        <dbReference type="ChEBI" id="CHEBI:57540"/>
    </ligand>
</feature>
<dbReference type="Proteomes" id="UP000030002">
    <property type="component" value="Unassembled WGS sequence"/>
</dbReference>
<dbReference type="InterPro" id="IPR017437">
    <property type="entry name" value="ATP-NAD_kinase_PpnK-typ_C"/>
</dbReference>
<dbReference type="PANTHER" id="PTHR20275:SF0">
    <property type="entry name" value="NAD KINASE"/>
    <property type="match status" value="1"/>
</dbReference>
<keyword evidence="3 9" id="KW-0547">Nucleotide-binding</keyword>
<dbReference type="InterPro" id="IPR017438">
    <property type="entry name" value="ATP-NAD_kinase_N"/>
</dbReference>
<feature type="binding site" evidence="9">
    <location>
        <begin position="75"/>
        <end position="76"/>
    </location>
    <ligand>
        <name>NAD(+)</name>
        <dbReference type="ChEBI" id="CHEBI:57540"/>
    </ligand>
</feature>
<feature type="region of interest" description="Disordered" evidence="10">
    <location>
        <begin position="299"/>
        <end position="325"/>
    </location>
</feature>
<dbReference type="InterPro" id="IPR002504">
    <property type="entry name" value="NADK"/>
</dbReference>
<dbReference type="OrthoDB" id="9774737at2"/>
<evidence type="ECO:0000313" key="11">
    <source>
        <dbReference type="EMBL" id="KGN32459.1"/>
    </source>
</evidence>
<dbReference type="GO" id="GO:0005737">
    <property type="term" value="C:cytoplasm"/>
    <property type="evidence" value="ECO:0007669"/>
    <property type="project" value="UniProtKB-SubCell"/>
</dbReference>
<dbReference type="GO" id="GO:0006741">
    <property type="term" value="P:NADP+ biosynthetic process"/>
    <property type="evidence" value="ECO:0007669"/>
    <property type="project" value="UniProtKB-UniRule"/>
</dbReference>
<sequence length="325" mass="34840">MTDSRRILLVVHPARPEVHDHALGVVKRLTAAGVAVAVIMDEMRGTPLEGHADLIAADPHDPTRGCELVCILGGDGSILRAAELSRGSGVPLLGVNFGHVGFLAEVERDDLDVTVERIVSRHYTVEERMTLEVMAFHDGETVFESWALNEVTVEKASRERMIELTVEIDGRPLSTWGCDGVVMATPTGSTAYAFSAGGPVVWPDVEALLLAPISAHALFARPLVVGPESQLAVEVVPRTEGSGVVWCDGRRAVDLPPGARIQVHKSADPVRLARFAASPFTDRLVEKFDLSVHGWRGAARRAMESGPTPAGGHEADRTPGPLTKD</sequence>
<dbReference type="PANTHER" id="PTHR20275">
    <property type="entry name" value="NAD KINASE"/>
    <property type="match status" value="1"/>
</dbReference>
<evidence type="ECO:0000256" key="6">
    <source>
        <dbReference type="ARBA" id="ARBA00022857"/>
    </source>
</evidence>